<dbReference type="InterPro" id="IPR008979">
    <property type="entry name" value="Galactose-bd-like_sf"/>
</dbReference>
<dbReference type="RefSeq" id="WP_345104903.1">
    <property type="nucleotide sequence ID" value="NZ_BAABCV010000008.1"/>
</dbReference>
<keyword evidence="3" id="KW-0378">Hydrolase</keyword>
<evidence type="ECO:0000256" key="4">
    <source>
        <dbReference type="ARBA" id="ARBA00023277"/>
    </source>
</evidence>
<dbReference type="PANTHER" id="PTHR43772">
    <property type="entry name" value="ENDO-1,4-BETA-XYLANASE"/>
    <property type="match status" value="1"/>
</dbReference>
<dbReference type="Proteomes" id="UP001500841">
    <property type="component" value="Unassembled WGS sequence"/>
</dbReference>
<reference evidence="8" key="1">
    <citation type="journal article" date="2019" name="Int. J. Syst. Evol. Microbiol.">
        <title>The Global Catalogue of Microorganisms (GCM) 10K type strain sequencing project: providing services to taxonomists for standard genome sequencing and annotation.</title>
        <authorList>
            <consortium name="The Broad Institute Genomics Platform"/>
            <consortium name="The Broad Institute Genome Sequencing Center for Infectious Disease"/>
            <person name="Wu L."/>
            <person name="Ma J."/>
        </authorList>
    </citation>
    <scope>NUCLEOTIDE SEQUENCE [LARGE SCALE GENOMIC DNA]</scope>
    <source>
        <strain evidence="8">JCM 17085</strain>
    </source>
</reference>
<keyword evidence="2" id="KW-0624">Polysaccharide degradation</keyword>
<evidence type="ECO:0000256" key="6">
    <source>
        <dbReference type="SAM" id="SignalP"/>
    </source>
</evidence>
<dbReference type="InterPro" id="IPR023296">
    <property type="entry name" value="Glyco_hydro_beta-prop_sf"/>
</dbReference>
<organism evidence="7 8">
    <name type="scientific">Mucilaginibacter panaciglaebae</name>
    <dbReference type="NCBI Taxonomy" id="502331"/>
    <lineage>
        <taxon>Bacteria</taxon>
        <taxon>Pseudomonadati</taxon>
        <taxon>Bacteroidota</taxon>
        <taxon>Sphingobacteriia</taxon>
        <taxon>Sphingobacteriales</taxon>
        <taxon>Sphingobacteriaceae</taxon>
        <taxon>Mucilaginibacter</taxon>
    </lineage>
</organism>
<dbReference type="EMBL" id="BAABCV010000008">
    <property type="protein sequence ID" value="GAA4099582.1"/>
    <property type="molecule type" value="Genomic_DNA"/>
</dbReference>
<dbReference type="Gene3D" id="2.60.120.560">
    <property type="entry name" value="Exo-inulinase, domain 1"/>
    <property type="match status" value="1"/>
</dbReference>
<comment type="similarity">
    <text evidence="1">Belongs to the glycosyl hydrolase 43 family.</text>
</comment>
<dbReference type="InterPro" id="IPR006710">
    <property type="entry name" value="Glyco_hydro_43"/>
</dbReference>
<evidence type="ECO:0000256" key="2">
    <source>
        <dbReference type="ARBA" id="ARBA00022651"/>
    </source>
</evidence>
<evidence type="ECO:0000256" key="3">
    <source>
        <dbReference type="ARBA" id="ARBA00022801"/>
    </source>
</evidence>
<keyword evidence="4" id="KW-0119">Carbohydrate metabolism</keyword>
<keyword evidence="8" id="KW-1185">Reference proteome</keyword>
<evidence type="ECO:0000256" key="5">
    <source>
        <dbReference type="ARBA" id="ARBA00023295"/>
    </source>
</evidence>
<comment type="caution">
    <text evidence="7">The sequence shown here is derived from an EMBL/GenBank/DDBJ whole genome shotgun (WGS) entry which is preliminary data.</text>
</comment>
<sequence>MRKKIKELTAHLALIVLCLTLQSRPLYAQNNPVLEGVADAGVINFNGKYYLAGVATNGGYYISDDLVKWTGPVHVFSMDNDWTKGKPFGDNQIHAADIHYWNGKFHFYWSVNYWGPKDVVVHVGHAVADNILGPYVEPDKKNWFDSRIDANLFINSDSTFYFYTVKFTDGNTIWGQQMVDPWTFKSQPKYLFNSLPDTWERVDNNVNEGPWVMKYRSKYYLMYNANHTANEYGNYALGVSVADDPLGFNSGAKYTQPVVQQNLTDNPEEQRYFFTSSVEAFSNWKYTFDKPSDNWTSTGFAESGWESGDKGFGNQTMKGSTTIRPQTDWSSDDIWVRKHFTMKPAPSNHLQLLVNHTGPAEIYVDGQSVYKSEGANYATIDLSKEIIQKLKAGNNVIAIHSKKGRRGCNLDVDLVDPLNKQGDDILFNPGQPNIVKGPNGFEWWLVYFGIKNGGRRGQFIDRVLFNNQELTVDGPTGSRTAGYHPNPSQPLFGDNFNAADKAGVKAKWDIKSGKWQVQNDELTQTGLLNRGFALIKSRKSANYLFKIGVKNNSPKNGNSGIIAYYAGPNNLLEIGFNQKEGSWISRLVKDGKETIKKNKLSPQFNFDVYHSLSIYKNDTRFDVLIDDNPAPGNNKIHTSFTAQGIPGVFTERSTASFDGAIYTPGWDEYNSTITGWNKSVNDQNAKGKWVISSDGISHVEEKSNYAVFKGDRLSQYEFATQLYKNDNENTKPNKGLAGIYPIYIDKDNYLQAGIDFESGDLVVSGKLKGNKVANLKLPLKRTIAKYPDPKYGDGITRFYRLKKNTELSSLEIAKSIYNMRDFKTNTFDLLNIFYRNNGEWHPLDFKVVGRDDQAVNKIQFDKITADAIRLTSSVADNNVHVYKLYTVEDQTSDYNLRAVKLADKVVLFLDGKQVAEISGSWPASQVGLFGKDMAVTYNGSTLFEK</sequence>
<dbReference type="InterPro" id="IPR052176">
    <property type="entry name" value="Glycosyl_Hydrlase_43_Enz"/>
</dbReference>
<dbReference type="SUPFAM" id="SSF49785">
    <property type="entry name" value="Galactose-binding domain-like"/>
    <property type="match status" value="1"/>
</dbReference>
<protein>
    <recommendedName>
        <fullName evidence="9">Glycosyl hydrolase family 43</fullName>
    </recommendedName>
</protein>
<keyword evidence="5" id="KW-0326">Glycosidase</keyword>
<dbReference type="Gene3D" id="2.115.10.20">
    <property type="entry name" value="Glycosyl hydrolase domain, family 43"/>
    <property type="match status" value="1"/>
</dbReference>
<accession>A0ABP7WXV2</accession>
<proteinExistence type="inferred from homology"/>
<dbReference type="Pfam" id="PF04616">
    <property type="entry name" value="Glyco_hydro_43"/>
    <property type="match status" value="1"/>
</dbReference>
<dbReference type="PANTHER" id="PTHR43772:SF2">
    <property type="entry name" value="PUTATIVE (AFU_ORTHOLOGUE AFUA_2G04480)-RELATED"/>
    <property type="match status" value="1"/>
</dbReference>
<feature type="chain" id="PRO_5046767640" description="Glycosyl hydrolase family 43" evidence="6">
    <location>
        <begin position="29"/>
        <end position="945"/>
    </location>
</feature>
<evidence type="ECO:0000256" key="1">
    <source>
        <dbReference type="ARBA" id="ARBA00009865"/>
    </source>
</evidence>
<feature type="signal peptide" evidence="6">
    <location>
        <begin position="1"/>
        <end position="28"/>
    </location>
</feature>
<evidence type="ECO:0000313" key="7">
    <source>
        <dbReference type="EMBL" id="GAA4099582.1"/>
    </source>
</evidence>
<dbReference type="Gene3D" id="2.60.120.260">
    <property type="entry name" value="Galactose-binding domain-like"/>
    <property type="match status" value="1"/>
</dbReference>
<name>A0ABP7WXV2_9SPHI</name>
<evidence type="ECO:0000313" key="8">
    <source>
        <dbReference type="Proteomes" id="UP001500841"/>
    </source>
</evidence>
<dbReference type="SUPFAM" id="SSF75005">
    <property type="entry name" value="Arabinanase/levansucrase/invertase"/>
    <property type="match status" value="1"/>
</dbReference>
<evidence type="ECO:0008006" key="9">
    <source>
        <dbReference type="Google" id="ProtNLM"/>
    </source>
</evidence>
<keyword evidence="6" id="KW-0732">Signal</keyword>
<keyword evidence="2" id="KW-0858">Xylan degradation</keyword>
<gene>
    <name evidence="7" type="ORF">GCM10022392_24890</name>
</gene>